<proteinExistence type="predicted"/>
<dbReference type="AlphaFoldDB" id="A0A9E1B8H2"/>
<gene>
    <name evidence="1" type="ORF">KIC69_00240</name>
</gene>
<dbReference type="RefSeq" id="WP_012140334.1">
    <property type="nucleotide sequence ID" value="NZ_JALMFX010000002.1"/>
</dbReference>
<comment type="caution">
    <text evidence="1">The sequence shown here is derived from an EMBL/GenBank/DDBJ whole genome shotgun (WGS) entry which is preliminary data.</text>
</comment>
<dbReference type="InterPro" id="IPR011049">
    <property type="entry name" value="Serralysin-like_metalloprot_C"/>
</dbReference>
<dbReference type="PRINTS" id="PR00313">
    <property type="entry name" value="CABNDNGRPT"/>
</dbReference>
<evidence type="ECO:0000313" key="1">
    <source>
        <dbReference type="EMBL" id="MBS5829245.1"/>
    </source>
</evidence>
<dbReference type="Proteomes" id="UP000824019">
    <property type="component" value="Unassembled WGS sequence"/>
</dbReference>
<evidence type="ECO:0000313" key="2">
    <source>
        <dbReference type="Proteomes" id="UP000824019"/>
    </source>
</evidence>
<accession>A0A9E1B8H2</accession>
<dbReference type="SUPFAM" id="SSF51120">
    <property type="entry name" value="beta-Roll"/>
    <property type="match status" value="1"/>
</dbReference>
<protein>
    <submittedName>
        <fullName evidence="1">Uncharacterized protein</fullName>
    </submittedName>
</protein>
<dbReference type="EMBL" id="JAHAKR010000002">
    <property type="protein sequence ID" value="MBS5829245.1"/>
    <property type="molecule type" value="Genomic_DNA"/>
</dbReference>
<organism evidence="1 2">
    <name type="scientific">Campylobacter concisus</name>
    <dbReference type="NCBI Taxonomy" id="199"/>
    <lineage>
        <taxon>Bacteria</taxon>
        <taxon>Pseudomonadati</taxon>
        <taxon>Campylobacterota</taxon>
        <taxon>Epsilonproteobacteria</taxon>
        <taxon>Campylobacterales</taxon>
        <taxon>Campylobacteraceae</taxon>
        <taxon>Campylobacter</taxon>
    </lineage>
</organism>
<name>A0A9E1B8H2_9BACT</name>
<dbReference type="Gene3D" id="2.160.20.160">
    <property type="match status" value="1"/>
</dbReference>
<sequence>MASIIGVVKSVSDKNAKVVNNLTKEERALNVGDILFQNDTIISDDVNFKVEVAKVGGADKVFTGKRIDLTNFADDNSSAQSSGNDEIASLQQAILKGENLTNLEETAAGGNQAGGNASGGGVSLGAASFAQGGHYSNINANFQNLSDISRGEAPSVSSVSGYADAGASGAASADEIEILHVDKEIFAKFAATESDIANIVKARVDEAKAKIETAKNATYDNETFTKEYSWSDKKMPDGFLDKTNKAVATNHLDWMDIKNTTNDNLVDLRIGGREFALLDGSSGNNVVLGGGDDIAPGDPFVDDTVALGNASGNNIISFETNDPTFRASIESDATSGDNTILSGGSRLNAGLYAVSGHNVVDGSHSSSIEVKIGGRSYSDAGSAWGINDKDDSFISQADNTVLGSDNADYVSFINAAGNNLIDLAGGNDEVFISDRAGGTNATIYLGDGDDVLSAGPVTSYYTHVRQNLNIDGGAGNDEIITISKQGTYHINGGSGDDTIIMSANNFNGVVDGGEGYDTLKLATQGQAETIDFRALANGELDTKINNIEEISFDTTQSVSYDGISGDGSGVHIKNINAQDVLDITDDKDVVLKFTSGNTSGNSLSLDGFSVSSDQSGAQAGYTRYESKLVRVLNDDTGELSAPMTVKIDIENTITVDL</sequence>
<reference evidence="1" key="1">
    <citation type="submission" date="2021-02" db="EMBL/GenBank/DDBJ databases">
        <title>Infant gut strain persistence is associated with maternal origin, phylogeny, and functional potential including surface adhesion and iron acquisition.</title>
        <authorList>
            <person name="Lou Y.C."/>
        </authorList>
    </citation>
    <scope>NUCLEOTIDE SEQUENCE</scope>
    <source>
        <strain evidence="1">L3_101_000G1_dasL3_101_000G1_concoct_7_sub</strain>
    </source>
</reference>